<sequence>MVGSGWAGSEPSVSLEVDQELLPARSPIKRPDARGRVGKNEKLLVNHFQVKFHKNLVLEVYSTDVECLEKLPHRVSKSERILEKNKYFMRESPVGVYCSVFDGYRLYSVANILEGVFTFTVEEDDQSTYVFNVRKVKSLELRGFHDYLNNFCSVCPKELLQAVNAIFRENLTRIRTQLGEYFYPKNVAKDFLGECIVALRGIKQSLKPTIQGLVKFYKNLVLEVYSIDVECLKKLPHKVSKSERILQKNKYFMREFPGGILLCLRWLQAIECC</sequence>
<gene>
    <name evidence="1" type="ORF">H6P81_015675</name>
</gene>
<dbReference type="Proteomes" id="UP000825729">
    <property type="component" value="Unassembled WGS sequence"/>
</dbReference>
<keyword evidence="2" id="KW-1185">Reference proteome</keyword>
<protein>
    <submittedName>
        <fullName evidence="1">Uncharacterized protein</fullName>
    </submittedName>
</protein>
<reference evidence="1 2" key="1">
    <citation type="submission" date="2021-07" db="EMBL/GenBank/DDBJ databases">
        <title>The Aristolochia fimbriata genome: insights into angiosperm evolution, floral development and chemical biosynthesis.</title>
        <authorList>
            <person name="Jiao Y."/>
        </authorList>
    </citation>
    <scope>NUCLEOTIDE SEQUENCE [LARGE SCALE GENOMIC DNA]</scope>
    <source>
        <strain evidence="1">IBCAS-2021</strain>
        <tissue evidence="1">Leaf</tissue>
    </source>
</reference>
<comment type="caution">
    <text evidence="1">The sequence shown here is derived from an EMBL/GenBank/DDBJ whole genome shotgun (WGS) entry which is preliminary data.</text>
</comment>
<organism evidence="1 2">
    <name type="scientific">Aristolochia fimbriata</name>
    <name type="common">White veined hardy Dutchman's pipe vine</name>
    <dbReference type="NCBI Taxonomy" id="158543"/>
    <lineage>
        <taxon>Eukaryota</taxon>
        <taxon>Viridiplantae</taxon>
        <taxon>Streptophyta</taxon>
        <taxon>Embryophyta</taxon>
        <taxon>Tracheophyta</taxon>
        <taxon>Spermatophyta</taxon>
        <taxon>Magnoliopsida</taxon>
        <taxon>Magnoliidae</taxon>
        <taxon>Piperales</taxon>
        <taxon>Aristolochiaceae</taxon>
        <taxon>Aristolochia</taxon>
    </lineage>
</organism>
<dbReference type="AlphaFoldDB" id="A0AAV7E665"/>
<dbReference type="PANTHER" id="PTHR22891">
    <property type="entry name" value="EUKARYOTIC TRANSLATION INITIATION FACTOR 2C"/>
    <property type="match status" value="1"/>
</dbReference>
<evidence type="ECO:0000313" key="2">
    <source>
        <dbReference type="Proteomes" id="UP000825729"/>
    </source>
</evidence>
<evidence type="ECO:0000313" key="1">
    <source>
        <dbReference type="EMBL" id="KAG9444335.1"/>
    </source>
</evidence>
<name>A0AAV7E665_ARIFI</name>
<dbReference type="EMBL" id="JAINDJ010000006">
    <property type="protein sequence ID" value="KAG9444335.1"/>
    <property type="molecule type" value="Genomic_DNA"/>
</dbReference>
<accession>A0AAV7E665</accession>
<proteinExistence type="predicted"/>